<dbReference type="Pfam" id="PF06080">
    <property type="entry name" value="DUF938"/>
    <property type="match status" value="1"/>
</dbReference>
<protein>
    <submittedName>
        <fullName evidence="2">Methyltransferase</fullName>
    </submittedName>
</protein>
<feature type="region of interest" description="Disordered" evidence="1">
    <location>
        <begin position="1"/>
        <end position="26"/>
    </location>
</feature>
<keyword evidence="2" id="KW-0808">Transferase</keyword>
<dbReference type="Proteomes" id="UP000253370">
    <property type="component" value="Unassembled WGS sequence"/>
</dbReference>
<name>A0A365U9Z6_9RHOB</name>
<evidence type="ECO:0000313" key="2">
    <source>
        <dbReference type="EMBL" id="RBI85789.1"/>
    </source>
</evidence>
<dbReference type="InterPro" id="IPR029063">
    <property type="entry name" value="SAM-dependent_MTases_sf"/>
</dbReference>
<organism evidence="2 3">
    <name type="scientific">Rhodosalinus halophilus</name>
    <dbReference type="NCBI Taxonomy" id="2259333"/>
    <lineage>
        <taxon>Bacteria</taxon>
        <taxon>Pseudomonadati</taxon>
        <taxon>Pseudomonadota</taxon>
        <taxon>Alphaproteobacteria</taxon>
        <taxon>Rhodobacterales</taxon>
        <taxon>Paracoccaceae</taxon>
        <taxon>Rhodosalinus</taxon>
    </lineage>
</organism>
<comment type="caution">
    <text evidence="2">The sequence shown here is derived from an EMBL/GenBank/DDBJ whole genome shotgun (WGS) entry which is preliminary data.</text>
</comment>
<evidence type="ECO:0000256" key="1">
    <source>
        <dbReference type="SAM" id="MobiDB-lite"/>
    </source>
</evidence>
<gene>
    <name evidence="2" type="ORF">DRV85_08670</name>
</gene>
<dbReference type="EMBL" id="QNTQ01000006">
    <property type="protein sequence ID" value="RBI85789.1"/>
    <property type="molecule type" value="Genomic_DNA"/>
</dbReference>
<dbReference type="GO" id="GO:0032259">
    <property type="term" value="P:methylation"/>
    <property type="evidence" value="ECO:0007669"/>
    <property type="project" value="UniProtKB-KW"/>
</dbReference>
<accession>A0A365U9Z6</accession>
<sequence>MTRRLDLPDSASVATPGAGGKLTAPSAERNAGPICDLVAAYGPEEGRALELASGTGQHAVALARRLPALDWQPSEIDAERRASIRAWAAEAQLPNLRDPVEIDAATPGWAARHGPADLILLVNLFHLIPEADARTIVAETAQALAAGGTFILYGPFMRGGELTSEGDRSFHARLAAQDPEIGYKDDFDVVDWLHAAGLTLDALVEMPANNLAFVARRPG</sequence>
<keyword evidence="3" id="KW-1185">Reference proteome</keyword>
<dbReference type="SUPFAM" id="SSF53335">
    <property type="entry name" value="S-adenosyl-L-methionine-dependent methyltransferases"/>
    <property type="match status" value="1"/>
</dbReference>
<dbReference type="Gene3D" id="3.40.50.150">
    <property type="entry name" value="Vaccinia Virus protein VP39"/>
    <property type="match status" value="1"/>
</dbReference>
<dbReference type="AlphaFoldDB" id="A0A365U9Z6"/>
<dbReference type="InterPro" id="IPR010342">
    <property type="entry name" value="DUF938"/>
</dbReference>
<evidence type="ECO:0000313" key="3">
    <source>
        <dbReference type="Proteomes" id="UP000253370"/>
    </source>
</evidence>
<keyword evidence="2" id="KW-0489">Methyltransferase</keyword>
<dbReference type="OrthoDB" id="5525831at2"/>
<reference evidence="2 3" key="1">
    <citation type="submission" date="2018-07" db="EMBL/GenBank/DDBJ databases">
        <title>Rhodosalinus sp. strain E84T genomic sequence and assembly.</title>
        <authorList>
            <person name="Liu Z.-W."/>
            <person name="Lu D.-C."/>
        </authorList>
    </citation>
    <scope>NUCLEOTIDE SEQUENCE [LARGE SCALE GENOMIC DNA]</scope>
    <source>
        <strain evidence="2 3">E84</strain>
    </source>
</reference>
<proteinExistence type="predicted"/>
<dbReference type="GO" id="GO:0008168">
    <property type="term" value="F:methyltransferase activity"/>
    <property type="evidence" value="ECO:0007669"/>
    <property type="project" value="UniProtKB-KW"/>
</dbReference>
<dbReference type="PANTHER" id="PTHR20974:SF0">
    <property type="entry name" value="UPF0585 PROTEIN CG18661"/>
    <property type="match status" value="1"/>
</dbReference>
<dbReference type="RefSeq" id="WP_113289047.1">
    <property type="nucleotide sequence ID" value="NZ_QNTQ01000006.1"/>
</dbReference>
<dbReference type="CDD" id="cd02440">
    <property type="entry name" value="AdoMet_MTases"/>
    <property type="match status" value="1"/>
</dbReference>
<dbReference type="PANTHER" id="PTHR20974">
    <property type="entry name" value="UPF0585 PROTEIN CG18661"/>
    <property type="match status" value="1"/>
</dbReference>